<evidence type="ECO:0000313" key="3">
    <source>
        <dbReference type="EMBL" id="SDT58051.1"/>
    </source>
</evidence>
<proteinExistence type="predicted"/>
<evidence type="ECO:0000313" key="4">
    <source>
        <dbReference type="Proteomes" id="UP000199679"/>
    </source>
</evidence>
<feature type="domain" description="eCIS core" evidence="2">
    <location>
        <begin position="116"/>
        <end position="190"/>
    </location>
</feature>
<dbReference type="STRING" id="652787.SAMN05216490_4147"/>
<sequence length="388" mass="41554">MKESKQSSQQENNPLKSSSLFFKDHTVQAKLTINQPNDVYEQQADHMADQVMRMPDASVKQPGFFKPAINPLQRKCHECEEDDKKLHRKENSTGEVHADSQLNNYVSSLGATGQSMSSTARKFFEPRFGYNFSNVKLHTDSVAAKSAQSINALAYTSGNNIVFNTNQYSPESDSGKKLIAHELTHVVQQGLTNQSIQRQLDPLDGGLPPGGLPQQPQAQPTDGGQQGAVQQGSSSSGSSGGGGGGGPVVSGDCRVDVRATKIPALHGIPIYHLFVILHNKGTGEESYYRGGPAGSGPFGNIVTMYGRYLPGTIDWEPSAPSVTAQDPVDCTTTDACLVRELARIDGTATPYAPTGPNSNTVARTILHNCGIPEVKPVWVAPGWGDPVL</sequence>
<feature type="compositionally biased region" description="Low complexity" evidence="1">
    <location>
        <begin position="199"/>
        <end position="217"/>
    </location>
</feature>
<dbReference type="Pfam" id="PF13699">
    <property type="entry name" value="eCIS_core"/>
    <property type="match status" value="1"/>
</dbReference>
<keyword evidence="4" id="KW-1185">Reference proteome</keyword>
<organism evidence="3 4">
    <name type="scientific">Mucilaginibacter mallensis</name>
    <dbReference type="NCBI Taxonomy" id="652787"/>
    <lineage>
        <taxon>Bacteria</taxon>
        <taxon>Pseudomonadati</taxon>
        <taxon>Bacteroidota</taxon>
        <taxon>Sphingobacteriia</taxon>
        <taxon>Sphingobacteriales</taxon>
        <taxon>Sphingobacteriaceae</taxon>
        <taxon>Mucilaginibacter</taxon>
    </lineage>
</organism>
<feature type="region of interest" description="Disordered" evidence="1">
    <location>
        <begin position="1"/>
        <end position="20"/>
    </location>
</feature>
<feature type="region of interest" description="Disordered" evidence="1">
    <location>
        <begin position="199"/>
        <end position="249"/>
    </location>
</feature>
<reference evidence="3 4" key="1">
    <citation type="submission" date="2016-10" db="EMBL/GenBank/DDBJ databases">
        <authorList>
            <person name="de Groot N.N."/>
        </authorList>
    </citation>
    <scope>NUCLEOTIDE SEQUENCE [LARGE SCALE GENOMIC DNA]</scope>
    <source>
        <strain evidence="3 4">MP1X4</strain>
    </source>
</reference>
<name>A0A1H2BIH3_MUCMA</name>
<dbReference type="AlphaFoldDB" id="A0A1H2BIH3"/>
<protein>
    <recommendedName>
        <fullName evidence="2">eCIS core domain-containing protein</fullName>
    </recommendedName>
</protein>
<feature type="compositionally biased region" description="Low complexity" evidence="1">
    <location>
        <begin position="227"/>
        <end position="237"/>
    </location>
</feature>
<gene>
    <name evidence="3" type="ORF">SAMN05216490_4147</name>
</gene>
<feature type="compositionally biased region" description="Gly residues" evidence="1">
    <location>
        <begin position="238"/>
        <end position="248"/>
    </location>
</feature>
<dbReference type="InterPro" id="IPR025295">
    <property type="entry name" value="eCIS_core_dom"/>
</dbReference>
<dbReference type="RefSeq" id="WP_197684525.1">
    <property type="nucleotide sequence ID" value="NZ_LT629740.1"/>
</dbReference>
<dbReference type="EMBL" id="LT629740">
    <property type="protein sequence ID" value="SDT58051.1"/>
    <property type="molecule type" value="Genomic_DNA"/>
</dbReference>
<evidence type="ECO:0000259" key="2">
    <source>
        <dbReference type="Pfam" id="PF13699"/>
    </source>
</evidence>
<dbReference type="Proteomes" id="UP000199679">
    <property type="component" value="Chromosome I"/>
</dbReference>
<evidence type="ECO:0000256" key="1">
    <source>
        <dbReference type="SAM" id="MobiDB-lite"/>
    </source>
</evidence>
<accession>A0A1H2BIH3</accession>